<feature type="transmembrane region" description="Helical" evidence="2">
    <location>
        <begin position="101"/>
        <end position="120"/>
    </location>
</feature>
<evidence type="ECO:0000256" key="1">
    <source>
        <dbReference type="SAM" id="MobiDB-lite"/>
    </source>
</evidence>
<feature type="transmembrane region" description="Helical" evidence="2">
    <location>
        <begin position="52"/>
        <end position="74"/>
    </location>
</feature>
<evidence type="ECO:0000259" key="3">
    <source>
        <dbReference type="Pfam" id="PF20163"/>
    </source>
</evidence>
<reference evidence="4 5" key="1">
    <citation type="journal article" date="2014" name="Nat. Commun.">
        <title>Multiple recent horizontal transfers of a large genomic region in cheese making fungi.</title>
        <authorList>
            <person name="Cheeseman K."/>
            <person name="Ropars J."/>
            <person name="Renault P."/>
            <person name="Dupont J."/>
            <person name="Gouzy J."/>
            <person name="Branca A."/>
            <person name="Abraham A.L."/>
            <person name="Ceppi M."/>
            <person name="Conseiller E."/>
            <person name="Debuchy R."/>
            <person name="Malagnac F."/>
            <person name="Goarin A."/>
            <person name="Silar P."/>
            <person name="Lacoste S."/>
            <person name="Sallet E."/>
            <person name="Bensimon A."/>
            <person name="Giraud T."/>
            <person name="Brygoo Y."/>
        </authorList>
    </citation>
    <scope>NUCLEOTIDE SEQUENCE [LARGE SCALE GENOMIC DNA]</scope>
    <source>
        <strain evidence="5">FM 013</strain>
    </source>
</reference>
<dbReference type="EMBL" id="HG793151">
    <property type="protein sequence ID" value="CRL26314.1"/>
    <property type="molecule type" value="Genomic_DNA"/>
</dbReference>
<evidence type="ECO:0000313" key="5">
    <source>
        <dbReference type="Proteomes" id="UP000053732"/>
    </source>
</evidence>
<name>A0A0G4PIW7_PENC3</name>
<dbReference type="PANTHER" id="PTHR35395:SF1">
    <property type="entry name" value="DUF6536 DOMAIN-CONTAINING PROTEIN"/>
    <property type="match status" value="1"/>
</dbReference>
<feature type="domain" description="DUF6536" evidence="3">
    <location>
        <begin position="48"/>
        <end position="199"/>
    </location>
</feature>
<keyword evidence="2" id="KW-0812">Transmembrane</keyword>
<dbReference type="AlphaFoldDB" id="A0A0G4PIW7"/>
<dbReference type="InterPro" id="IPR046623">
    <property type="entry name" value="DUF6536"/>
</dbReference>
<accession>A0A0G4PIW7</accession>
<proteinExistence type="predicted"/>
<dbReference type="Proteomes" id="UP000053732">
    <property type="component" value="Unassembled WGS sequence"/>
</dbReference>
<dbReference type="STRING" id="1429867.A0A0G4PIW7"/>
<keyword evidence="2" id="KW-1133">Transmembrane helix</keyword>
<feature type="transmembrane region" description="Helical" evidence="2">
    <location>
        <begin position="431"/>
        <end position="455"/>
    </location>
</feature>
<feature type="region of interest" description="Disordered" evidence="1">
    <location>
        <begin position="1"/>
        <end position="32"/>
    </location>
</feature>
<keyword evidence="2" id="KW-0472">Membrane</keyword>
<evidence type="ECO:0000256" key="2">
    <source>
        <dbReference type="SAM" id="Phobius"/>
    </source>
</evidence>
<keyword evidence="5" id="KW-1185">Reference proteome</keyword>
<organism evidence="4 5">
    <name type="scientific">Penicillium camemberti (strain FM 013)</name>
    <dbReference type="NCBI Taxonomy" id="1429867"/>
    <lineage>
        <taxon>Eukaryota</taxon>
        <taxon>Fungi</taxon>
        <taxon>Dikarya</taxon>
        <taxon>Ascomycota</taxon>
        <taxon>Pezizomycotina</taxon>
        <taxon>Eurotiomycetes</taxon>
        <taxon>Eurotiomycetidae</taxon>
        <taxon>Eurotiales</taxon>
        <taxon>Aspergillaceae</taxon>
        <taxon>Penicillium</taxon>
    </lineage>
</organism>
<dbReference type="Pfam" id="PF20163">
    <property type="entry name" value="DUF6536"/>
    <property type="match status" value="1"/>
</dbReference>
<feature type="transmembrane region" description="Helical" evidence="2">
    <location>
        <begin position="538"/>
        <end position="562"/>
    </location>
</feature>
<dbReference type="PANTHER" id="PTHR35395">
    <property type="entry name" value="DUF6536 DOMAIN-CONTAINING PROTEIN"/>
    <property type="match status" value="1"/>
</dbReference>
<evidence type="ECO:0000313" key="4">
    <source>
        <dbReference type="EMBL" id="CRL26314.1"/>
    </source>
</evidence>
<feature type="transmembrane region" description="Helical" evidence="2">
    <location>
        <begin position="595"/>
        <end position="615"/>
    </location>
</feature>
<feature type="transmembrane region" description="Helical" evidence="2">
    <location>
        <begin position="159"/>
        <end position="176"/>
    </location>
</feature>
<protein>
    <submittedName>
        <fullName evidence="4">Str. FM013</fullName>
    </submittedName>
</protein>
<gene>
    <name evidence="4" type="ORF">PCAMFM013_S018g000007</name>
</gene>
<feature type="transmembrane region" description="Helical" evidence="2">
    <location>
        <begin position="345"/>
        <end position="369"/>
    </location>
</feature>
<sequence>MAPKSDPMELQPLSQPDDEPLRSDKVSTGSQLSSRLKCQSGNRTRENWKKTIYLGSTLAFVVLLFNVGFLLWAVKHNGVHSDQGVLFTGACEKSKRISTGFHLVINILGTVLLGASNYGMQCLCAPTRRDIDHAHSRGTWLDIGVQSMRNLRHIPRIKLFLWICLAFSSLPFHLMYNSTIFQTLSVYKYQVLAGNKPFSSFDINNVTLPDQMSPDTTFLRLMEKDTNGELERFNNTECMSKYSSGFPTDYASLLLVSDDYNSTGKDFGNLTYSSTQTDPYSWICSAYGDTYTYNMQCTSIVSELLADPDNWTVQEMASEVNHLGGTFKVKYCLSESVPERCTVEYSFPLTIVVIISNIIKIVILCWITITMTETPIFTTGDAISSFIKMPDDTTRGQCLLSRDVVIKPVNGSLRFDAKPRRWGSPVSGRRWAICLLSYSISMLACISLLILGVMAGGGESWTVGLGEPNVATLITNLPSSLVANTIIANTPQAIFSLLYFSSNGIYTMMALANEWSYHAFKRKGLRVSTLPRGHQRSTYFLSLPYRYSLPLLAFSGILHWLISQSLYLVSTKSYGVGLNREPADDTFMCGYSPPAILSTLSVGAAMMGFLVFMAFKRLKSGMPVAGSCSLAIAAACHPSLPDGEDGAVGETARIDDTLPLKWGVEMPECDGIRHCALSSEQVEFALDGSVYE</sequence>